<dbReference type="KEGG" id="slan:GV829_09200"/>
<name>A0A6M4AU12_9SPHN</name>
<reference evidence="1 2" key="1">
    <citation type="submission" date="2020-01" db="EMBL/GenBank/DDBJ databases">
        <title>Sphingomonas sp. strain CSW-10.</title>
        <authorList>
            <person name="Chen W.-M."/>
        </authorList>
    </citation>
    <scope>NUCLEOTIDE SEQUENCE [LARGE SCALE GENOMIC DNA]</scope>
    <source>
        <strain evidence="1 2">CSW-10</strain>
    </source>
</reference>
<evidence type="ECO:0000313" key="2">
    <source>
        <dbReference type="Proteomes" id="UP000503018"/>
    </source>
</evidence>
<evidence type="ECO:0000313" key="1">
    <source>
        <dbReference type="EMBL" id="QJQ32608.1"/>
    </source>
</evidence>
<accession>A0A6M4AU12</accession>
<protein>
    <recommendedName>
        <fullName evidence="3">Transposase</fullName>
    </recommendedName>
</protein>
<sequence length="82" mass="9776">MPRPRKPANAFRYFNSSPELIRLVMMMCGRSPLSLRNAEDRLFERGFDMCHATVNFWWDRFGLMVAADFREQLYSFDDGHRP</sequence>
<gene>
    <name evidence="1" type="ORF">GV829_09200</name>
</gene>
<dbReference type="RefSeq" id="WP_169946035.1">
    <property type="nucleotide sequence ID" value="NZ_CP053015.1"/>
</dbReference>
<dbReference type="EMBL" id="CP053015">
    <property type="protein sequence ID" value="QJQ32608.1"/>
    <property type="molecule type" value="Genomic_DNA"/>
</dbReference>
<proteinExistence type="predicted"/>
<dbReference type="AlphaFoldDB" id="A0A6M4AU12"/>
<keyword evidence="2" id="KW-1185">Reference proteome</keyword>
<evidence type="ECO:0008006" key="3">
    <source>
        <dbReference type="Google" id="ProtNLM"/>
    </source>
</evidence>
<organism evidence="1 2">
    <name type="scientific">Sphingomonas lacunae</name>
    <dbReference type="NCBI Taxonomy" id="2698828"/>
    <lineage>
        <taxon>Bacteria</taxon>
        <taxon>Pseudomonadati</taxon>
        <taxon>Pseudomonadota</taxon>
        <taxon>Alphaproteobacteria</taxon>
        <taxon>Sphingomonadales</taxon>
        <taxon>Sphingomonadaceae</taxon>
        <taxon>Sphingomonas</taxon>
    </lineage>
</organism>
<dbReference type="Proteomes" id="UP000503018">
    <property type="component" value="Chromosome"/>
</dbReference>